<dbReference type="Gene3D" id="2.160.20.20">
    <property type="match status" value="1"/>
</dbReference>
<feature type="domain" description="Bacterial Ig-like" evidence="3">
    <location>
        <begin position="1230"/>
        <end position="1323"/>
    </location>
</feature>
<evidence type="ECO:0000256" key="2">
    <source>
        <dbReference type="SAM" id="MobiDB-lite"/>
    </source>
</evidence>
<dbReference type="KEGG" id="agv:OJF2_76670"/>
<dbReference type="SUPFAM" id="SSF51126">
    <property type="entry name" value="Pectin lyase-like"/>
    <property type="match status" value="2"/>
</dbReference>
<keyword evidence="5" id="KW-1185">Reference proteome</keyword>
<feature type="domain" description="Bacterial Ig-like" evidence="3">
    <location>
        <begin position="1451"/>
        <end position="1539"/>
    </location>
</feature>
<dbReference type="InterPro" id="IPR032109">
    <property type="entry name" value="Big_3_5"/>
</dbReference>
<dbReference type="Pfam" id="PF16640">
    <property type="entry name" value="Big_3_5"/>
    <property type="match status" value="4"/>
</dbReference>
<dbReference type="RefSeq" id="WP_148598420.1">
    <property type="nucleotide sequence ID" value="NZ_CP042997.1"/>
</dbReference>
<evidence type="ECO:0000313" key="5">
    <source>
        <dbReference type="Proteomes" id="UP000324233"/>
    </source>
</evidence>
<feature type="domain" description="Bacterial Ig-like" evidence="3">
    <location>
        <begin position="1338"/>
        <end position="1429"/>
    </location>
</feature>
<accession>A0A5B9WGB5</accession>
<dbReference type="Gene3D" id="2.60.40.10">
    <property type="entry name" value="Immunoglobulins"/>
    <property type="match status" value="5"/>
</dbReference>
<dbReference type="EMBL" id="CP042997">
    <property type="protein sequence ID" value="QEH39055.1"/>
    <property type="molecule type" value="Genomic_DNA"/>
</dbReference>
<dbReference type="SUPFAM" id="SSF141072">
    <property type="entry name" value="CalX-like"/>
    <property type="match status" value="1"/>
</dbReference>
<dbReference type="InterPro" id="IPR038081">
    <property type="entry name" value="CalX-like_sf"/>
</dbReference>
<dbReference type="InterPro" id="IPR011050">
    <property type="entry name" value="Pectin_lyase_fold/virulence"/>
</dbReference>
<name>A0A5B9WGB5_9BACT</name>
<reference evidence="4 5" key="1">
    <citation type="submission" date="2019-08" db="EMBL/GenBank/DDBJ databases">
        <title>Deep-cultivation of Planctomycetes and their phenomic and genomic characterization uncovers novel biology.</title>
        <authorList>
            <person name="Wiegand S."/>
            <person name="Jogler M."/>
            <person name="Boedeker C."/>
            <person name="Pinto D."/>
            <person name="Vollmers J."/>
            <person name="Rivas-Marin E."/>
            <person name="Kohn T."/>
            <person name="Peeters S.H."/>
            <person name="Heuer A."/>
            <person name="Rast P."/>
            <person name="Oberbeckmann S."/>
            <person name="Bunk B."/>
            <person name="Jeske O."/>
            <person name="Meyerdierks A."/>
            <person name="Storesund J.E."/>
            <person name="Kallscheuer N."/>
            <person name="Luecker S."/>
            <person name="Lage O.M."/>
            <person name="Pohl T."/>
            <person name="Merkel B.J."/>
            <person name="Hornburger P."/>
            <person name="Mueller R.-W."/>
            <person name="Bruemmer F."/>
            <person name="Labrenz M."/>
            <person name="Spormann A.M."/>
            <person name="Op den Camp H."/>
            <person name="Overmann J."/>
            <person name="Amann R."/>
            <person name="Jetten M.S.M."/>
            <person name="Mascher T."/>
            <person name="Medema M.H."/>
            <person name="Devos D.P."/>
            <person name="Kaster A.-K."/>
            <person name="Ovreas L."/>
            <person name="Rohde M."/>
            <person name="Galperin M.Y."/>
            <person name="Jogler C."/>
        </authorList>
    </citation>
    <scope>NUCLEOTIDE SEQUENCE [LARGE SCALE GENOMIC DNA]</scope>
    <source>
        <strain evidence="4 5">OJF2</strain>
    </source>
</reference>
<organism evidence="4 5">
    <name type="scientific">Aquisphaera giovannonii</name>
    <dbReference type="NCBI Taxonomy" id="406548"/>
    <lineage>
        <taxon>Bacteria</taxon>
        <taxon>Pseudomonadati</taxon>
        <taxon>Planctomycetota</taxon>
        <taxon>Planctomycetia</taxon>
        <taxon>Isosphaerales</taxon>
        <taxon>Isosphaeraceae</taxon>
        <taxon>Aquisphaera</taxon>
    </lineage>
</organism>
<sequence>MFPFHSTSGGAGTPRRRRPDRPGAQGKGRRRFRLESLEDRCLLSTDIWTGLFSANWANPGNWRDATTLLPPTAAPTAGDDLVFPTAAFHKNMFNNIAPNTAFHSISIQDSLYTITGNAVSVAKLTDASTAGALILTGVVLDLVGSGVVDVGPGVTMDVGRITGSVGLDKQGPGQLRLLGGIQPNVYAGLTKVETGTLLLGKVPGVDAVPGDLEIDSAGTVLLAASDQIDDAAHVTIVGAGIAGVLGLDGHRETIGPLSMRAGVISGTGTLTLTGGVQATSISNALGFAIPAVISAPVSLGNATQTFDVALGPNTRAVGSVPGMMADLVVTGGISSIPSLDSLDPLSVKLAGLDKIGAGAMLLAGLNTYLGPTTIRQGELIAASNQALGANQDGIPKAVADLAKLGVQTTVSGGATLGLTGGIAINPPQLNVNGGIGVENISGANVLGIIPAASGAMMLADSTTVHATAGALVINDPIKGAGGLIKDGIGPVVLGNTESYKGDTTVNAGNLVLAIPYQLPTSTKLTIGTNDQARLNGHVLLGGTSQTVAALSITRSYPGDPTPSLVFTDGPTQTLTVNGPTALHGGPGFEINTNGGALVVNGAVTTDLSGYPVSILGNLALESATTFTVNNGTATPADFIVAAHVMAPPSATLTKAGTGSMTLSGSNTSFTAPIVVSQGTLVAANPNALGTMDKGTTVAGGATLDIQTGPVAEPLTLLAGSTLAAPGALTGPISLAGAVTFNVGAGDSLFVSGVISDSSTAAGSLIKTGNGTLILNGPASNTYTGGTTVDSGLLDLGKAAGKVAVPGPLTIATGSTPGVVRLLGDNQISPSAAVAINGGVLNLNGRQQTVGPLSMRDGSITGAGTLKLNDGIVATSTSATTHSSIASTIDLAGKTLTVTANAGPASTLAHAADLVISGAIVGLDGAGVTKEGEGTLGIASNANSYQGKTTINKGVLSVSGSLSADSAVVVNAGGTLSGTGTVNGPATVNAGGSVEPGSVKDGAGGILAMSGGMTLAPDAIFHADMDSTGHDVLRATGGVLDLNGSSLVVDMPTNPTAISPLSPMTIIQPTLPGAVKGTFKDLAEGAYVTATNGMVFQITYKGGANGNDVVLSPASATWVSASPSGPSTYGQQVQVSATTSLTGLGGGTITFFDNGIQVASPIAVHTHGSPIVSASLTFPGTGGGAPLAAGAHSFVAKFTPDAGSGLDGSTSTAVPYAVNKAIASVSQPASSVPNVVPRNTPLTLTVFVTPASAASGTPTGTVTFYDGSASLGQAPVQANAAGTAYTAALSLDKMAGGSHSITAVYGGDADYKASDPSAALSVIVDSSKISTSVSQPASSVPNVVPRDMPLTFTVSVIPGPGDGAPTGTVTFYSDGSTVLGTAPVQPSSAGTAYIASLNIDKPAGGTHKITAVYGGDSSYKASDPSLALTVIVQDAKVATSVSTPASSVSGVVPRNTPVTFTVNVTPSSSGAGAPTGVVKFYDGGSYLGSAAVQSNSTGTAFTAALSVDKLAGGKHAIAAVYEGDVNYLASSPSSPLDLTVDNTKATLTVGQPVSSISGVVPQETPISFVVNLMPSTSGDGVPTGTVTFYDGGSPVGIVPVQSTAAGGAYAKLDLAALAGGAHSITAAYSGDAAYQPSSPSAPTSVTVDNQPLVKVDASQPLRVTSSAWVTRTVKVRISKSTTWPVRVAYQTLNGTAVAGTDYQRKQGVVVIPRGKTSATVRINVRARRGDATARNFTFRVLGATNASVVTQAYSCTVCR</sequence>
<protein>
    <submittedName>
        <fullName evidence="4">Autotransporter-associated beta strand repeat protein</fullName>
    </submittedName>
</protein>
<dbReference type="OrthoDB" id="279956at2"/>
<proteinExistence type="predicted"/>
<evidence type="ECO:0000256" key="1">
    <source>
        <dbReference type="ARBA" id="ARBA00022729"/>
    </source>
</evidence>
<feature type="region of interest" description="Disordered" evidence="2">
    <location>
        <begin position="1"/>
        <end position="30"/>
    </location>
</feature>
<dbReference type="Gene3D" id="2.60.40.2030">
    <property type="match status" value="1"/>
</dbReference>
<keyword evidence="1" id="KW-0732">Signal</keyword>
<feature type="domain" description="Bacterial Ig-like" evidence="3">
    <location>
        <begin position="1559"/>
        <end position="1646"/>
    </location>
</feature>
<evidence type="ECO:0000313" key="4">
    <source>
        <dbReference type="EMBL" id="QEH39055.1"/>
    </source>
</evidence>
<dbReference type="InterPro" id="IPR012332">
    <property type="entry name" value="Autotransporter_pectin_lyase_C"/>
</dbReference>
<dbReference type="Proteomes" id="UP000324233">
    <property type="component" value="Chromosome"/>
</dbReference>
<dbReference type="InterPro" id="IPR013783">
    <property type="entry name" value="Ig-like_fold"/>
</dbReference>
<dbReference type="InterPro" id="IPR013425">
    <property type="entry name" value="Autotrns_rpt"/>
</dbReference>
<dbReference type="NCBIfam" id="TIGR02601">
    <property type="entry name" value="autotrns_rpt"/>
    <property type="match status" value="4"/>
</dbReference>
<gene>
    <name evidence="4" type="ORF">OJF2_76670</name>
</gene>
<dbReference type="Pfam" id="PF12951">
    <property type="entry name" value="PATR"/>
    <property type="match status" value="6"/>
</dbReference>
<evidence type="ECO:0000259" key="3">
    <source>
        <dbReference type="Pfam" id="PF16640"/>
    </source>
</evidence>